<protein>
    <submittedName>
        <fullName evidence="1">Myotubularin-related</fullName>
    </submittedName>
</protein>
<reference evidence="1" key="1">
    <citation type="submission" date="2022-04" db="EMBL/GenBank/DDBJ databases">
        <title>Chromosome-scale genome assembly of Holotrichia oblita Faldermann.</title>
        <authorList>
            <person name="Rongchong L."/>
        </authorList>
    </citation>
    <scope>NUCLEOTIDE SEQUENCE</scope>
    <source>
        <strain evidence="1">81SQS9</strain>
    </source>
</reference>
<keyword evidence="2" id="KW-1185">Reference proteome</keyword>
<dbReference type="Proteomes" id="UP001056778">
    <property type="component" value="Chromosome 7"/>
</dbReference>
<gene>
    <name evidence="1" type="ORF">MML48_7g00014817</name>
</gene>
<dbReference type="EMBL" id="CM043021">
    <property type="protein sequence ID" value="KAI4457894.1"/>
    <property type="molecule type" value="Genomic_DNA"/>
</dbReference>
<accession>A0ACB9SUG7</accession>
<evidence type="ECO:0000313" key="1">
    <source>
        <dbReference type="EMBL" id="KAI4457894.1"/>
    </source>
</evidence>
<sequence>MNDFKNSRFRSYIGTPGELEDIPLGDFKRAKLLDGEILIAETENVILYTSLGEPRTYRKGVLTVTNFKLSFIPNDEDEEYLGIQQHYMLKPYEICLSSVDAVYHISEKTRKKLNLGQSISHKIKELQIVCKNMRILHFSFYRANKDKVKTIINAILHHAAPKRLSLLFAYDYKERLNSPNQYLKDIQWFEKANDWLKELDRTKTNKLKWRVCKVNEYFQVSVNLPQVFIVPASVEDHILCKAAEHFQSHCSPVWVWGTPHNTALIRMADLDPNIQERTQENIMLEHIRRSHDSLHRPYILDLAKDFPTSKELQTSFVKLRELCNPSSSRLFKQQDNKFYSLLESTKWLQYVSVCLQHAVIGARQLTWENSTVVLQEGSGRDMNCVISSLIQLILDPHWRSIRGFQSLIQKEWVVLSHQFTKRSALLDNDSNEPAPYFLLFLDCTWQLLQQYPTAFQFSETYLTTLWDTIHITIFETFLFNSDHERQKAKRDTKSASFLSAWDYSKQFPESDINLFCNPLYDDSFNERLYPKHTVPFLEVWRQCYLRWLSGVEIVNGGQPQIDLSCRVLTMEITAIRQMLLVSGVDTRPKYNQAKEDILHLMQKVNSFFPFSRNDGQGQGFLPGNDLLSIDAQDSQSLLNLTNE</sequence>
<proteinExistence type="predicted"/>
<organism evidence="1 2">
    <name type="scientific">Holotrichia oblita</name>
    <name type="common">Chafer beetle</name>
    <dbReference type="NCBI Taxonomy" id="644536"/>
    <lineage>
        <taxon>Eukaryota</taxon>
        <taxon>Metazoa</taxon>
        <taxon>Ecdysozoa</taxon>
        <taxon>Arthropoda</taxon>
        <taxon>Hexapoda</taxon>
        <taxon>Insecta</taxon>
        <taxon>Pterygota</taxon>
        <taxon>Neoptera</taxon>
        <taxon>Endopterygota</taxon>
        <taxon>Coleoptera</taxon>
        <taxon>Polyphaga</taxon>
        <taxon>Scarabaeiformia</taxon>
        <taxon>Scarabaeidae</taxon>
        <taxon>Melolonthinae</taxon>
        <taxon>Holotrichia</taxon>
    </lineage>
</organism>
<evidence type="ECO:0000313" key="2">
    <source>
        <dbReference type="Proteomes" id="UP001056778"/>
    </source>
</evidence>
<name>A0ACB9SUG7_HOLOL</name>
<comment type="caution">
    <text evidence="1">The sequence shown here is derived from an EMBL/GenBank/DDBJ whole genome shotgun (WGS) entry which is preliminary data.</text>
</comment>